<dbReference type="PANTHER" id="PTHR11371:SF31">
    <property type="entry name" value="EXTRACELLULAR NUCLEASE"/>
    <property type="match status" value="1"/>
</dbReference>
<gene>
    <name evidence="8" type="ORF">KP79_PYT24562</name>
</gene>
<dbReference type="SMART" id="SM00476">
    <property type="entry name" value="DNaseIc"/>
    <property type="match status" value="1"/>
</dbReference>
<keyword evidence="2" id="KW-0540">Nuclease</keyword>
<proteinExistence type="inferred from homology"/>
<dbReference type="AlphaFoldDB" id="A0A210PG28"/>
<dbReference type="GO" id="GO:0005634">
    <property type="term" value="C:nucleus"/>
    <property type="evidence" value="ECO:0007669"/>
    <property type="project" value="TreeGrafter"/>
</dbReference>
<dbReference type="PRINTS" id="PR00130">
    <property type="entry name" value="DNASEI"/>
</dbReference>
<dbReference type="GO" id="GO:0006308">
    <property type="term" value="P:DNA catabolic process"/>
    <property type="evidence" value="ECO:0007669"/>
    <property type="project" value="InterPro"/>
</dbReference>
<evidence type="ECO:0000313" key="8">
    <source>
        <dbReference type="EMBL" id="OWF35411.1"/>
    </source>
</evidence>
<evidence type="ECO:0000256" key="4">
    <source>
        <dbReference type="PIRSR" id="PIRSR000988-1"/>
    </source>
</evidence>
<evidence type="ECO:0000256" key="5">
    <source>
        <dbReference type="PIRSR" id="PIRSR000988-2"/>
    </source>
</evidence>
<comment type="similarity">
    <text evidence="1">Belongs to the DNase I family.</text>
</comment>
<organism evidence="8 9">
    <name type="scientific">Mizuhopecten yessoensis</name>
    <name type="common">Japanese scallop</name>
    <name type="synonym">Patinopecten yessoensis</name>
    <dbReference type="NCBI Taxonomy" id="6573"/>
    <lineage>
        <taxon>Eukaryota</taxon>
        <taxon>Metazoa</taxon>
        <taxon>Spiralia</taxon>
        <taxon>Lophotrochozoa</taxon>
        <taxon>Mollusca</taxon>
        <taxon>Bivalvia</taxon>
        <taxon>Autobranchia</taxon>
        <taxon>Pteriomorphia</taxon>
        <taxon>Pectinida</taxon>
        <taxon>Pectinoidea</taxon>
        <taxon>Pectinidae</taxon>
        <taxon>Mizuhopecten</taxon>
    </lineage>
</organism>
<evidence type="ECO:0000256" key="1">
    <source>
        <dbReference type="ARBA" id="ARBA00007359"/>
    </source>
</evidence>
<dbReference type="EMBL" id="NEDP02076728">
    <property type="protein sequence ID" value="OWF35411.1"/>
    <property type="molecule type" value="Genomic_DNA"/>
</dbReference>
<dbReference type="OrthoDB" id="10061407at2759"/>
<evidence type="ECO:0000259" key="7">
    <source>
        <dbReference type="Pfam" id="PF03372"/>
    </source>
</evidence>
<name>A0A210PG28_MIZYE</name>
<accession>A0A210PG28</accession>
<dbReference type="PANTHER" id="PTHR11371">
    <property type="entry name" value="DEOXYRIBONUCLEASE"/>
    <property type="match status" value="1"/>
</dbReference>
<dbReference type="Gene3D" id="3.60.10.10">
    <property type="entry name" value="Endonuclease/exonuclease/phosphatase"/>
    <property type="match status" value="1"/>
</dbReference>
<evidence type="ECO:0000256" key="3">
    <source>
        <dbReference type="ARBA" id="ARBA00022801"/>
    </source>
</evidence>
<dbReference type="GO" id="GO:0003677">
    <property type="term" value="F:DNA binding"/>
    <property type="evidence" value="ECO:0007669"/>
    <property type="project" value="TreeGrafter"/>
</dbReference>
<feature type="active site" evidence="4">
    <location>
        <position position="154"/>
    </location>
</feature>
<comment type="caution">
    <text evidence="8">The sequence shown here is derived from an EMBL/GenBank/DDBJ whole genome shotgun (WGS) entry which is preliminary data.</text>
</comment>
<dbReference type="CDD" id="cd10282">
    <property type="entry name" value="DNase1"/>
    <property type="match status" value="1"/>
</dbReference>
<dbReference type="PIRSF" id="PIRSF000988">
    <property type="entry name" value="DNase_I_euk"/>
    <property type="match status" value="1"/>
</dbReference>
<dbReference type="SUPFAM" id="SSF56219">
    <property type="entry name" value="DNase I-like"/>
    <property type="match status" value="1"/>
</dbReference>
<evidence type="ECO:0000256" key="2">
    <source>
        <dbReference type="ARBA" id="ARBA00022722"/>
    </source>
</evidence>
<sequence>MRAWLWAWSMFWTFCFPAGVAGLRISAFNVKVFGQSKSNKADVMDILTKIVLRYDIILIQEIRDKAGTAILKLQQQVNNVSDKVYYDISISGRLGNSVSKEQYCFLYRTDRVKVLREEIYDEGGNITKFEREPFLVEFQAKVQGLNKFVLGALHIKPDNAVEELIELRNVFDQAKTVFQTNDVMIMGDLNADCTYVPQKDWPSVTLKTDPEFHWLIDDDVDTTVKASTDCAYDRFILTGSDFLSAVVPGSASVFLFDNEYGLSDSLAGEVSDHYPIEVQLKDSANEISNTNNGQRISRVDHELLMMSLWSTFMSLYPVLGTTDGF</sequence>
<feature type="chain" id="PRO_5012623027" evidence="6">
    <location>
        <begin position="23"/>
        <end position="325"/>
    </location>
</feature>
<dbReference type="Pfam" id="PF03372">
    <property type="entry name" value="Exo_endo_phos"/>
    <property type="match status" value="1"/>
</dbReference>
<keyword evidence="6" id="KW-0732">Signal</keyword>
<keyword evidence="3" id="KW-0378">Hydrolase</keyword>
<feature type="signal peptide" evidence="6">
    <location>
        <begin position="1"/>
        <end position="22"/>
    </location>
</feature>
<evidence type="ECO:0000256" key="6">
    <source>
        <dbReference type="SAM" id="SignalP"/>
    </source>
</evidence>
<keyword evidence="5" id="KW-1015">Disulfide bond</keyword>
<dbReference type="STRING" id="6573.A0A210PG28"/>
<dbReference type="GO" id="GO:0004530">
    <property type="term" value="F:deoxyribonuclease I activity"/>
    <property type="evidence" value="ECO:0007669"/>
    <property type="project" value="TreeGrafter"/>
</dbReference>
<feature type="domain" description="Endonuclease/exonuclease/phosphatase" evidence="7">
    <location>
        <begin position="28"/>
        <end position="273"/>
    </location>
</feature>
<evidence type="ECO:0000313" key="9">
    <source>
        <dbReference type="Proteomes" id="UP000242188"/>
    </source>
</evidence>
<dbReference type="Proteomes" id="UP000242188">
    <property type="component" value="Unassembled WGS sequence"/>
</dbReference>
<feature type="disulfide bond" description="Essential for enzymatic activity" evidence="5">
    <location>
        <begin position="193"/>
        <end position="230"/>
    </location>
</feature>
<feature type="active site" evidence="4">
    <location>
        <position position="101"/>
    </location>
</feature>
<dbReference type="InterPro" id="IPR016202">
    <property type="entry name" value="DNase_I"/>
</dbReference>
<dbReference type="InterPro" id="IPR005135">
    <property type="entry name" value="Endo/exonuclease/phosphatase"/>
</dbReference>
<keyword evidence="9" id="KW-1185">Reference proteome</keyword>
<reference evidence="8 9" key="1">
    <citation type="journal article" date="2017" name="Nat. Ecol. Evol.">
        <title>Scallop genome provides insights into evolution of bilaterian karyotype and development.</title>
        <authorList>
            <person name="Wang S."/>
            <person name="Zhang J."/>
            <person name="Jiao W."/>
            <person name="Li J."/>
            <person name="Xun X."/>
            <person name="Sun Y."/>
            <person name="Guo X."/>
            <person name="Huan P."/>
            <person name="Dong B."/>
            <person name="Zhang L."/>
            <person name="Hu X."/>
            <person name="Sun X."/>
            <person name="Wang J."/>
            <person name="Zhao C."/>
            <person name="Wang Y."/>
            <person name="Wang D."/>
            <person name="Huang X."/>
            <person name="Wang R."/>
            <person name="Lv J."/>
            <person name="Li Y."/>
            <person name="Zhang Z."/>
            <person name="Liu B."/>
            <person name="Lu W."/>
            <person name="Hui Y."/>
            <person name="Liang J."/>
            <person name="Zhou Z."/>
            <person name="Hou R."/>
            <person name="Li X."/>
            <person name="Liu Y."/>
            <person name="Li H."/>
            <person name="Ning X."/>
            <person name="Lin Y."/>
            <person name="Zhao L."/>
            <person name="Xing Q."/>
            <person name="Dou J."/>
            <person name="Li Y."/>
            <person name="Mao J."/>
            <person name="Guo H."/>
            <person name="Dou H."/>
            <person name="Li T."/>
            <person name="Mu C."/>
            <person name="Jiang W."/>
            <person name="Fu Q."/>
            <person name="Fu X."/>
            <person name="Miao Y."/>
            <person name="Liu J."/>
            <person name="Yu Q."/>
            <person name="Li R."/>
            <person name="Liao H."/>
            <person name="Li X."/>
            <person name="Kong Y."/>
            <person name="Jiang Z."/>
            <person name="Chourrout D."/>
            <person name="Li R."/>
            <person name="Bao Z."/>
        </authorList>
    </citation>
    <scope>NUCLEOTIDE SEQUENCE [LARGE SCALE GENOMIC DNA]</scope>
    <source>
        <strain evidence="8 9">PY_sf001</strain>
    </source>
</reference>
<protein>
    <submittedName>
        <fullName evidence="8">Deoxyribonuclease gamma</fullName>
    </submittedName>
</protein>
<dbReference type="InterPro" id="IPR036691">
    <property type="entry name" value="Endo/exonu/phosph_ase_sf"/>
</dbReference>